<dbReference type="AlphaFoldDB" id="A0A835W207"/>
<evidence type="ECO:0000313" key="3">
    <source>
        <dbReference type="Proteomes" id="UP000613740"/>
    </source>
</evidence>
<evidence type="ECO:0000256" key="1">
    <source>
        <dbReference type="SAM" id="MobiDB-lite"/>
    </source>
</evidence>
<dbReference type="GO" id="GO:0030149">
    <property type="term" value="P:sphingolipid catabolic process"/>
    <property type="evidence" value="ECO:0007669"/>
    <property type="project" value="TreeGrafter"/>
</dbReference>
<accession>A0A835W207</accession>
<reference evidence="2" key="1">
    <citation type="journal article" date="2020" name="bioRxiv">
        <title>Comparative genomics of Chlamydomonas.</title>
        <authorList>
            <person name="Craig R.J."/>
            <person name="Hasan A.R."/>
            <person name="Ness R.W."/>
            <person name="Keightley P.D."/>
        </authorList>
    </citation>
    <scope>NUCLEOTIDE SEQUENCE</scope>
    <source>
        <strain evidence="2">CCAP 11/173</strain>
    </source>
</reference>
<dbReference type="GO" id="GO:0046513">
    <property type="term" value="P:ceramide biosynthetic process"/>
    <property type="evidence" value="ECO:0007669"/>
    <property type="project" value="TreeGrafter"/>
</dbReference>
<comment type="caution">
    <text evidence="2">The sequence shown here is derived from an EMBL/GenBank/DDBJ whole genome shotgun (WGS) entry which is preliminary data.</text>
</comment>
<dbReference type="GO" id="GO:0016020">
    <property type="term" value="C:membrane"/>
    <property type="evidence" value="ECO:0007669"/>
    <property type="project" value="TreeGrafter"/>
</dbReference>
<evidence type="ECO:0000313" key="2">
    <source>
        <dbReference type="EMBL" id="KAG2433166.1"/>
    </source>
</evidence>
<dbReference type="GO" id="GO:0005783">
    <property type="term" value="C:endoplasmic reticulum"/>
    <property type="evidence" value="ECO:0007669"/>
    <property type="project" value="TreeGrafter"/>
</dbReference>
<dbReference type="GO" id="GO:0071944">
    <property type="term" value="C:cell periphery"/>
    <property type="evidence" value="ECO:0007669"/>
    <property type="project" value="TreeGrafter"/>
</dbReference>
<protein>
    <submittedName>
        <fullName evidence="2">Uncharacterized protein</fullName>
    </submittedName>
</protein>
<dbReference type="EMBL" id="JAEHOD010000063">
    <property type="protein sequence ID" value="KAG2433166.1"/>
    <property type="molecule type" value="Genomic_DNA"/>
</dbReference>
<dbReference type="PANTHER" id="PTHR12393:SF6">
    <property type="entry name" value="SPHINGOMYELIN PHOSPHODIESTERASE 2"/>
    <property type="match status" value="1"/>
</dbReference>
<dbReference type="OrthoDB" id="10544390at2759"/>
<organism evidence="2 3">
    <name type="scientific">Chlamydomonas schloesseri</name>
    <dbReference type="NCBI Taxonomy" id="2026947"/>
    <lineage>
        <taxon>Eukaryota</taxon>
        <taxon>Viridiplantae</taxon>
        <taxon>Chlorophyta</taxon>
        <taxon>core chlorophytes</taxon>
        <taxon>Chlorophyceae</taxon>
        <taxon>CS clade</taxon>
        <taxon>Chlamydomonadales</taxon>
        <taxon>Chlamydomonadaceae</taxon>
        <taxon>Chlamydomonas</taxon>
    </lineage>
</organism>
<proteinExistence type="predicted"/>
<feature type="compositionally biased region" description="Acidic residues" evidence="1">
    <location>
        <begin position="472"/>
        <end position="481"/>
    </location>
</feature>
<sequence length="722" mass="79820">MNNWASLTPELQLEVASHLPPGDVAGCLKFVDWSTYKNLHSSYEAVRLVADEPWPAQAFLLRWGQLEQPWRKLNVRQRRKLLCLAAGSGHPPSLAAALSHCGVSLRAEVMAAAAAAGDVAACQTLLDGGCCWGNSVTMAAAEHGRVEVLDWLQRLDFKFEEHTEDATEGLRGYACDDKYLERMLDNASEYDLEQQYPPTPAARSGHGRVLKWEEEEDMRLAVVRAAGEGGHAVLAAQEYRVIVDFASVGEHEMEAAGFPAPEPWNANGSSWLRAEPLLCGLACGCSLAELQQHGGAAVEAVRGRDNTGRAVVVQAAACSPTSDWAAKLDWLQEQWQLRSWGDAYDNAGQERWRRAAAAPGFTQRLQQLAAGRGFRPGNDVMATIAEVGNLEALKALVEWGLLSAGRDDNVGPLEGCAVYAAAGGHVHVLQWLRERLPAEEVWQERVRFSAAHHARGGALLWLMQQEVEQQELEQQEVEQQEVEQHELEQQELEQQEVEQHELGPVTQRKHQLGQLDRDKANRTGKKTKEKKAQDRMWDILKEQALLHADAAALRYLVEQCGKALDGPGDWDMLVCEASVELLEWASAQPGAEQQIAACGPSTLLAAAWAVGNLAAADWLLTSAGVGRLPRAQEDVCSRLHLAHLRFGELQWMLRALLARGGPTEDNKVAQRMWREPIEAVRAQGLATPRQLALLEEIEKELAERYKWPCKGKVGRGKKKRKQ</sequence>
<dbReference type="PANTHER" id="PTHR12393">
    <property type="entry name" value="SPHINGOMYELIN PHOSPHODIESTERASE RELATED"/>
    <property type="match status" value="1"/>
</dbReference>
<gene>
    <name evidence="2" type="ORF">HYH02_012709</name>
</gene>
<dbReference type="GO" id="GO:0004620">
    <property type="term" value="F:phospholipase activity"/>
    <property type="evidence" value="ECO:0007669"/>
    <property type="project" value="TreeGrafter"/>
</dbReference>
<dbReference type="Proteomes" id="UP000613740">
    <property type="component" value="Unassembled WGS sequence"/>
</dbReference>
<keyword evidence="3" id="KW-1185">Reference proteome</keyword>
<name>A0A835W207_9CHLO</name>
<feature type="region of interest" description="Disordered" evidence="1">
    <location>
        <begin position="472"/>
        <end position="531"/>
    </location>
</feature>